<proteinExistence type="predicted"/>
<dbReference type="RefSeq" id="WP_170047391.1">
    <property type="nucleotide sequence ID" value="NZ_RJKL01000001.1"/>
</dbReference>
<organism evidence="1 2">
    <name type="scientific">Couchioplanes caeruleus</name>
    <dbReference type="NCBI Taxonomy" id="56438"/>
    <lineage>
        <taxon>Bacteria</taxon>
        <taxon>Bacillati</taxon>
        <taxon>Actinomycetota</taxon>
        <taxon>Actinomycetes</taxon>
        <taxon>Micromonosporales</taxon>
        <taxon>Micromonosporaceae</taxon>
        <taxon>Couchioplanes</taxon>
    </lineage>
</organism>
<reference evidence="1 2" key="1">
    <citation type="submission" date="2018-11" db="EMBL/GenBank/DDBJ databases">
        <title>Sequencing the genomes of 1000 actinobacteria strains.</title>
        <authorList>
            <person name="Klenk H.-P."/>
        </authorList>
    </citation>
    <scope>NUCLEOTIDE SEQUENCE [LARGE SCALE GENOMIC DNA]</scope>
    <source>
        <strain evidence="1 2">DSM 43634</strain>
    </source>
</reference>
<protein>
    <submittedName>
        <fullName evidence="1">Uncharacterized protein</fullName>
    </submittedName>
</protein>
<dbReference type="Proteomes" id="UP000271683">
    <property type="component" value="Unassembled WGS sequence"/>
</dbReference>
<name>A0A3N1GGL7_9ACTN</name>
<evidence type="ECO:0000313" key="2">
    <source>
        <dbReference type="Proteomes" id="UP000271683"/>
    </source>
</evidence>
<accession>A0A3N1GGL7</accession>
<comment type="caution">
    <text evidence="1">The sequence shown here is derived from an EMBL/GenBank/DDBJ whole genome shotgun (WGS) entry which is preliminary data.</text>
</comment>
<gene>
    <name evidence="1" type="ORF">EDD30_2216</name>
</gene>
<dbReference type="EMBL" id="RJKL01000001">
    <property type="protein sequence ID" value="ROP29422.1"/>
    <property type="molecule type" value="Genomic_DNA"/>
</dbReference>
<dbReference type="AlphaFoldDB" id="A0A3N1GGL7"/>
<sequence length="47" mass="4991">MSPGEPRRAAVFADYGQFYVQDADAHDAEMRAGAAMAPERGTPPNAP</sequence>
<evidence type="ECO:0000313" key="1">
    <source>
        <dbReference type="EMBL" id="ROP29422.1"/>
    </source>
</evidence>